<dbReference type="Proteomes" id="UP000284702">
    <property type="component" value="Unassembled WGS sequence"/>
</dbReference>
<dbReference type="EMBL" id="QUTC01004553">
    <property type="protein sequence ID" value="RHY63854.1"/>
    <property type="molecule type" value="Genomic_DNA"/>
</dbReference>
<dbReference type="VEuPathDB" id="FungiDB:H257_10818"/>
<dbReference type="EMBL" id="KI913143">
    <property type="protein sequence ID" value="ETV74711.1"/>
    <property type="molecule type" value="Genomic_DNA"/>
</dbReference>
<dbReference type="InterPro" id="IPR039145">
    <property type="entry name" value="Ribosomal_mL40_metazoa/plant"/>
</dbReference>
<dbReference type="AlphaFoldDB" id="W4G5Z8"/>
<dbReference type="EMBL" id="MZMZ02002646">
    <property type="protein sequence ID" value="RQM24842.1"/>
    <property type="molecule type" value="Genomic_DNA"/>
</dbReference>
<dbReference type="Proteomes" id="UP000265427">
    <property type="component" value="Unassembled WGS sequence"/>
</dbReference>
<dbReference type="PANTHER" id="PTHR13359">
    <property type="entry name" value="39S RIBOSOMAL PROTEIN L40, MITOCHONDRIAL"/>
    <property type="match status" value="1"/>
</dbReference>
<accession>W4G5Z8</accession>
<protein>
    <submittedName>
        <fullName evidence="2">Uncharacterized protein</fullName>
    </submittedName>
</protein>
<evidence type="ECO:0000313" key="4">
    <source>
        <dbReference type="EMBL" id="RHY43565.1"/>
    </source>
</evidence>
<feature type="compositionally biased region" description="Polar residues" evidence="1">
    <location>
        <begin position="9"/>
        <end position="19"/>
    </location>
</feature>
<organism evidence="2">
    <name type="scientific">Aphanomyces astaci</name>
    <name type="common">Crayfish plague agent</name>
    <dbReference type="NCBI Taxonomy" id="112090"/>
    <lineage>
        <taxon>Eukaryota</taxon>
        <taxon>Sar</taxon>
        <taxon>Stramenopiles</taxon>
        <taxon>Oomycota</taxon>
        <taxon>Saprolegniomycetes</taxon>
        <taxon>Saprolegniales</taxon>
        <taxon>Verrucalvaceae</taxon>
        <taxon>Aphanomyces</taxon>
    </lineage>
</organism>
<evidence type="ECO:0000313" key="3">
    <source>
        <dbReference type="EMBL" id="RHY23222.1"/>
    </source>
</evidence>
<dbReference type="Proteomes" id="UP000265716">
    <property type="component" value="Unassembled WGS sequence"/>
</dbReference>
<reference evidence="6 10" key="2">
    <citation type="submission" date="2018-07" db="EMBL/GenBank/DDBJ databases">
        <title>Annotation of Aphanomyces astaci genome assembly.</title>
        <authorList>
            <person name="Studholme D.J."/>
        </authorList>
    </citation>
    <scope>NUCLEOTIDE SEQUENCE [LARGE SCALE GENOMIC DNA]</scope>
    <source>
        <strain evidence="6">Pc</strain>
    </source>
</reference>
<evidence type="ECO:0000313" key="2">
    <source>
        <dbReference type="EMBL" id="ETV74711.1"/>
    </source>
</evidence>
<evidence type="ECO:0000256" key="1">
    <source>
        <dbReference type="SAM" id="MobiDB-lite"/>
    </source>
</evidence>
<dbReference type="OrthoDB" id="64875at2759"/>
<reference evidence="7 8" key="3">
    <citation type="submission" date="2018-08" db="EMBL/GenBank/DDBJ databases">
        <title>Aphanomyces genome sequencing and annotation.</title>
        <authorList>
            <person name="Minardi D."/>
            <person name="Oidtmann B."/>
            <person name="Van Der Giezen M."/>
            <person name="Studholme D.J."/>
        </authorList>
    </citation>
    <scope>NUCLEOTIDE SEQUENCE [LARGE SCALE GENOMIC DNA]</scope>
    <source>
        <strain evidence="3 7">Kv</strain>
        <strain evidence="5 8">SA</strain>
        <strain evidence="4 9">Si</strain>
    </source>
</reference>
<evidence type="ECO:0000313" key="10">
    <source>
        <dbReference type="Proteomes" id="UP000284702"/>
    </source>
</evidence>
<feature type="compositionally biased region" description="Basic and acidic residues" evidence="1">
    <location>
        <begin position="43"/>
        <end position="53"/>
    </location>
</feature>
<dbReference type="RefSeq" id="XP_009835798.1">
    <property type="nucleotide sequence ID" value="XM_009837496.1"/>
</dbReference>
<name>W4G5Z8_APHAT</name>
<gene>
    <name evidence="6" type="ORF">B5M09_001099</name>
    <name evidence="4" type="ORF">DYB34_011283</name>
    <name evidence="3" type="ORF">DYB36_012153</name>
    <name evidence="5" type="ORF">DYB38_005916</name>
    <name evidence="2" type="ORF">H257_10818</name>
</gene>
<dbReference type="EMBL" id="QUSZ01002165">
    <property type="protein sequence ID" value="RHY23222.1"/>
    <property type="molecule type" value="Genomic_DNA"/>
</dbReference>
<evidence type="ECO:0000313" key="6">
    <source>
        <dbReference type="EMBL" id="RQM24842.1"/>
    </source>
</evidence>
<evidence type="ECO:0000313" key="9">
    <source>
        <dbReference type="Proteomes" id="UP000283543"/>
    </source>
</evidence>
<evidence type="ECO:0000313" key="7">
    <source>
        <dbReference type="Proteomes" id="UP000265427"/>
    </source>
</evidence>
<dbReference type="Proteomes" id="UP000283543">
    <property type="component" value="Unassembled WGS sequence"/>
</dbReference>
<feature type="region of interest" description="Disordered" evidence="1">
    <location>
        <begin position="1"/>
        <end position="53"/>
    </location>
</feature>
<proteinExistence type="predicted"/>
<keyword evidence="10" id="KW-1185">Reference proteome</keyword>
<reference evidence="2" key="1">
    <citation type="submission" date="2013-12" db="EMBL/GenBank/DDBJ databases">
        <title>The Genome Sequence of Aphanomyces astaci APO3.</title>
        <authorList>
            <consortium name="The Broad Institute Genomics Platform"/>
            <person name="Russ C."/>
            <person name="Tyler B."/>
            <person name="van West P."/>
            <person name="Dieguez-Uribeondo J."/>
            <person name="Young S.K."/>
            <person name="Zeng Q."/>
            <person name="Gargeya S."/>
            <person name="Fitzgerald M."/>
            <person name="Abouelleil A."/>
            <person name="Alvarado L."/>
            <person name="Chapman S.B."/>
            <person name="Gainer-Dewar J."/>
            <person name="Goldberg J."/>
            <person name="Griggs A."/>
            <person name="Gujja S."/>
            <person name="Hansen M."/>
            <person name="Howarth C."/>
            <person name="Imamovic A."/>
            <person name="Ireland A."/>
            <person name="Larimer J."/>
            <person name="McCowan C."/>
            <person name="Murphy C."/>
            <person name="Pearson M."/>
            <person name="Poon T.W."/>
            <person name="Priest M."/>
            <person name="Roberts A."/>
            <person name="Saif S."/>
            <person name="Shea T."/>
            <person name="Sykes S."/>
            <person name="Wortman J."/>
            <person name="Nusbaum C."/>
            <person name="Birren B."/>
        </authorList>
    </citation>
    <scope>NUCLEOTIDE SEQUENCE [LARGE SCALE GENOMIC DNA]</scope>
    <source>
        <strain evidence="2">APO3</strain>
    </source>
</reference>
<dbReference type="PANTHER" id="PTHR13359:SF2">
    <property type="entry name" value="LARGE RIBOSOMAL SUBUNIT PROTEIN ML40"/>
    <property type="match status" value="1"/>
</dbReference>
<dbReference type="GO" id="GO:0005762">
    <property type="term" value="C:mitochondrial large ribosomal subunit"/>
    <property type="evidence" value="ECO:0007669"/>
    <property type="project" value="InterPro"/>
</dbReference>
<sequence length="154" mass="17855">MFRRIVSASRASSGVQRTFATAKPKKAASDRPAKSAKFKTTSKKNEKGNDSGKYDVMLRALKGREPEEYTWSEEEKREHFEIGRTYNRMTSVRHNELMKDLQMKINLKWAAINALPTDELRNEALVEDFSLVTNRRGFPTWTPPIPGFKRFRED</sequence>
<evidence type="ECO:0000313" key="5">
    <source>
        <dbReference type="EMBL" id="RHY63854.1"/>
    </source>
</evidence>
<dbReference type="EMBL" id="QUTB01008080">
    <property type="protein sequence ID" value="RHY43565.1"/>
    <property type="molecule type" value="Genomic_DNA"/>
</dbReference>
<evidence type="ECO:0000313" key="8">
    <source>
        <dbReference type="Proteomes" id="UP000265716"/>
    </source>
</evidence>
<dbReference type="GeneID" id="20812814"/>